<comment type="similarity">
    <text evidence="1">Belongs to the peptidase M20 family.</text>
</comment>
<evidence type="ECO:0000256" key="2">
    <source>
        <dbReference type="ARBA" id="ARBA00022801"/>
    </source>
</evidence>
<evidence type="ECO:0000256" key="4">
    <source>
        <dbReference type="PIRSR" id="PIRSR001235-2"/>
    </source>
</evidence>
<sequence>MKKEFIQPGDSPAGGGGVSGENEQDILAGYMFDILDSLSQYGAGAPGEGITRLLYSPAWLEAQLFLAERMRAAGLEVRFDRVGNLYGRLQGSEPGRPVVAAGSHVDTVKQGGKYDGALGIAASLAAVSYLKECYGVPKRTLEVVSFCEEEGSRFPFAYWGSGSVTGERDLQRYGSIRDGAGVTLQEAMEQAGFGRAEQADPLRRDLGAYLELHIEQGIMLEREGADIGIVETIVGQRRYTAQVTGETNHAGTTPMRMRSDALAGAAEMVVALERMALEEGPPLVATVGRLEVSPNTSNVIPGRVSFSLDIRHESGEKLQGFCGRMSEAFAGLAAARGLKLELQLQLATAPAPMDAGLGGRLERLCSSRGISCRRMVSGAGHDAQLLAAVCPAAMLFVPSRGGISHAPEEYTAPEHLARGTELLAALLRELAYGDNDEQKGER</sequence>
<dbReference type="CDD" id="cd03884">
    <property type="entry name" value="M20_bAS"/>
    <property type="match status" value="1"/>
</dbReference>
<dbReference type="Gene3D" id="3.30.70.360">
    <property type="match status" value="1"/>
</dbReference>
<evidence type="ECO:0000256" key="1">
    <source>
        <dbReference type="ARBA" id="ARBA00006153"/>
    </source>
</evidence>
<dbReference type="Proteomes" id="UP000092573">
    <property type="component" value="Chromosome"/>
</dbReference>
<dbReference type="Gene3D" id="3.40.630.10">
    <property type="entry name" value="Zn peptidases"/>
    <property type="match status" value="1"/>
</dbReference>
<dbReference type="RefSeq" id="WP_068693550.1">
    <property type="nucleotide sequence ID" value="NZ_CP014167.1"/>
</dbReference>
<dbReference type="PANTHER" id="PTHR32494">
    <property type="entry name" value="ALLANTOATE DEIMINASE-RELATED"/>
    <property type="match status" value="1"/>
</dbReference>
<dbReference type="OrthoDB" id="9808195at2"/>
<feature type="binding site" evidence="3">
    <location>
        <position position="115"/>
    </location>
    <ligand>
        <name>Zn(2+)</name>
        <dbReference type="ChEBI" id="CHEBI:29105"/>
        <label>2</label>
    </ligand>
</feature>
<evidence type="ECO:0000256" key="3">
    <source>
        <dbReference type="PIRSR" id="PIRSR001235-1"/>
    </source>
</evidence>
<dbReference type="PANTHER" id="PTHR32494:SF5">
    <property type="entry name" value="ALLANTOATE AMIDOHYDROLASE"/>
    <property type="match status" value="1"/>
</dbReference>
<keyword evidence="3" id="KW-0479">Metal-binding</keyword>
<feature type="region of interest" description="Disordered" evidence="5">
    <location>
        <begin position="1"/>
        <end position="20"/>
    </location>
</feature>
<keyword evidence="8" id="KW-1185">Reference proteome</keyword>
<dbReference type="SUPFAM" id="SSF55031">
    <property type="entry name" value="Bacterial exopeptidase dimerisation domain"/>
    <property type="match status" value="1"/>
</dbReference>
<dbReference type="NCBIfam" id="NF006771">
    <property type="entry name" value="PRK09290.1-5"/>
    <property type="match status" value="1"/>
</dbReference>
<feature type="binding site" evidence="4">
    <location>
        <position position="311"/>
    </location>
    <ligand>
        <name>allantoate</name>
        <dbReference type="ChEBI" id="CHEBI:17536"/>
    </ligand>
</feature>
<dbReference type="InterPro" id="IPR002933">
    <property type="entry name" value="Peptidase_M20"/>
</dbReference>
<dbReference type="InterPro" id="IPR036264">
    <property type="entry name" value="Bact_exopeptidase_dim_dom"/>
</dbReference>
<organism evidence="7 8">
    <name type="scientific">Paenibacillus yonginensis</name>
    <dbReference type="NCBI Taxonomy" id="1462996"/>
    <lineage>
        <taxon>Bacteria</taxon>
        <taxon>Bacillati</taxon>
        <taxon>Bacillota</taxon>
        <taxon>Bacilli</taxon>
        <taxon>Bacillales</taxon>
        <taxon>Paenibacillaceae</taxon>
        <taxon>Paenibacillus</taxon>
    </lineage>
</organism>
<dbReference type="EMBL" id="CP014167">
    <property type="protein sequence ID" value="ANS73322.1"/>
    <property type="molecule type" value="Genomic_DNA"/>
</dbReference>
<feature type="binding site" evidence="3">
    <location>
        <position position="213"/>
    </location>
    <ligand>
        <name>Zn(2+)</name>
        <dbReference type="ChEBI" id="CHEBI:29105"/>
        <label>1</label>
    </ligand>
</feature>
<comment type="cofactor">
    <cofactor evidence="3">
        <name>Zn(2+)</name>
        <dbReference type="ChEBI" id="CHEBI:29105"/>
    </cofactor>
    <text evidence="3">Binds 2 Zn(2+) ions per subunit.</text>
</comment>
<feature type="binding site" evidence="3">
    <location>
        <position position="150"/>
    </location>
    <ligand>
        <name>Zn(2+)</name>
        <dbReference type="ChEBI" id="CHEBI:29105"/>
        <label>2</label>
    </ligand>
</feature>
<dbReference type="KEGG" id="pyg:AWM70_00925"/>
<dbReference type="GO" id="GO:0016813">
    <property type="term" value="F:hydrolase activity, acting on carbon-nitrogen (but not peptide) bonds, in linear amidines"/>
    <property type="evidence" value="ECO:0007669"/>
    <property type="project" value="InterPro"/>
</dbReference>
<feature type="domain" description="Peptidase M20 dimerisation" evidence="6">
    <location>
        <begin position="237"/>
        <end position="327"/>
    </location>
</feature>
<name>A0A1B1MVV9_9BACL</name>
<dbReference type="Pfam" id="PF07687">
    <property type="entry name" value="M20_dimer"/>
    <property type="match status" value="1"/>
</dbReference>
<proteinExistence type="inferred from homology"/>
<feature type="binding site" evidence="3">
    <location>
        <position position="405"/>
    </location>
    <ligand>
        <name>Zn(2+)</name>
        <dbReference type="ChEBI" id="CHEBI:29105"/>
        <label>2</label>
    </ligand>
</feature>
<evidence type="ECO:0000313" key="7">
    <source>
        <dbReference type="EMBL" id="ANS73322.1"/>
    </source>
</evidence>
<feature type="binding site" evidence="3">
    <location>
        <position position="104"/>
    </location>
    <ligand>
        <name>Zn(2+)</name>
        <dbReference type="ChEBI" id="CHEBI:29105"/>
        <label>1</label>
    </ligand>
</feature>
<evidence type="ECO:0000259" key="6">
    <source>
        <dbReference type="Pfam" id="PF07687"/>
    </source>
</evidence>
<dbReference type="SUPFAM" id="SSF53187">
    <property type="entry name" value="Zn-dependent exopeptidases"/>
    <property type="match status" value="1"/>
</dbReference>
<dbReference type="GO" id="GO:0046872">
    <property type="term" value="F:metal ion binding"/>
    <property type="evidence" value="ECO:0007669"/>
    <property type="project" value="UniProtKB-KW"/>
</dbReference>
<evidence type="ECO:0000313" key="8">
    <source>
        <dbReference type="Proteomes" id="UP000092573"/>
    </source>
</evidence>
<dbReference type="InterPro" id="IPR010158">
    <property type="entry name" value="Amidase_Cbmase"/>
</dbReference>
<evidence type="ECO:0000256" key="5">
    <source>
        <dbReference type="SAM" id="MobiDB-lite"/>
    </source>
</evidence>
<keyword evidence="2 7" id="KW-0378">Hydrolase</keyword>
<dbReference type="AlphaFoldDB" id="A0A1B1MVV9"/>
<protein>
    <submittedName>
        <fullName evidence="7">Allantoate amidohydrolase</fullName>
    </submittedName>
</protein>
<dbReference type="InterPro" id="IPR011650">
    <property type="entry name" value="Peptidase_M20_dimer"/>
</dbReference>
<dbReference type="Pfam" id="PF01546">
    <property type="entry name" value="Peptidase_M20"/>
    <property type="match status" value="1"/>
</dbReference>
<keyword evidence="3" id="KW-0862">Zinc</keyword>
<gene>
    <name evidence="7" type="ORF">AWM70_00925</name>
</gene>
<reference evidence="7 8" key="1">
    <citation type="submission" date="2016-01" db="EMBL/GenBank/DDBJ databases">
        <title>Complete Genome Sequence of Paenibacillus yonginensis DCY84, a novel Plant Growth-Promoting Bacteria with Elicitation of Induced Systemic Resistance.</title>
        <authorList>
            <person name="Kim Y.J."/>
            <person name="Yang D.C."/>
            <person name="Sukweenadhi J."/>
        </authorList>
    </citation>
    <scope>NUCLEOTIDE SEQUENCE [LARGE SCALE GENOMIC DNA]</scope>
    <source>
        <strain evidence="7 8">DCY84</strain>
    </source>
</reference>
<dbReference type="PIRSF" id="PIRSF001235">
    <property type="entry name" value="Amidase_carbamoylase"/>
    <property type="match status" value="1"/>
</dbReference>
<feature type="binding site" evidence="4">
    <location>
        <position position="238"/>
    </location>
    <ligand>
        <name>allantoate</name>
        <dbReference type="ChEBI" id="CHEBI:17536"/>
    </ligand>
</feature>
<feature type="binding site" evidence="3">
    <location>
        <position position="115"/>
    </location>
    <ligand>
        <name>Zn(2+)</name>
        <dbReference type="ChEBI" id="CHEBI:29105"/>
        <label>1</label>
    </ligand>
</feature>
<accession>A0A1B1MVV9</accession>
<dbReference type="STRING" id="1462996.AWM70_00925"/>
<dbReference type="NCBIfam" id="TIGR01879">
    <property type="entry name" value="hydantase"/>
    <property type="match status" value="1"/>
</dbReference>
<feature type="binding site" evidence="4">
    <location>
        <position position="298"/>
    </location>
    <ligand>
        <name>allantoate</name>
        <dbReference type="ChEBI" id="CHEBI:17536"/>
    </ligand>
</feature>